<gene>
    <name evidence="3" type="ORF">HXX76_002145</name>
</gene>
<dbReference type="EMBL" id="JAEHOC010000003">
    <property type="protein sequence ID" value="KAG2443802.1"/>
    <property type="molecule type" value="Genomic_DNA"/>
</dbReference>
<feature type="region of interest" description="Disordered" evidence="1">
    <location>
        <begin position="68"/>
        <end position="126"/>
    </location>
</feature>
<feature type="domain" description="Protein ENHANCED DISEASE RESISTANCE 2 C-terminal" evidence="2">
    <location>
        <begin position="171"/>
        <end position="423"/>
    </location>
</feature>
<accession>A0A835WAI9</accession>
<sequence length="496" mass="50925">MAGGVYDDPSSYPLAGTSETSEEPFHAAAAGGPMSRLAGCLSILESIRMPTLPGTGSATQAGSAAAAGSATGAGGVAGAASSAGPGPASLSHAVSGGAAGAAAGGSTGGGGGRSRRLVGKLEPGVSMRRRDMSMSVMDVREAWDECAECRPLCMSAPGEGGADGPASPSSSGRPFMVRGQDYMKTKLKVPARGAIYRLLAADVVSGDTKLTHVAKMVNMGALHRMACGVGAGTAASVTAPQVDPHLPPLLIITIMLPLYPATLFGGNDGPSQSLVYYFALPPGFNPATFENQTALGLLRRFVTNGREADGSPTRDRLKLIPRVVNVDEWAAKGPLSPAEHKLLATYNDKPILTRPQHFFYSGPGYLEVDIDIHSYQFLARKAFSAYFNRLQSVIFENAFVIQGNSPEELPEQVLGAVRMYRLDMMRPRPVREFLQPPVVPGGVALAAAPAAAAAARLAGLASANSSNAPPLGAAAAAAAGVAEAVEEEAEDASRGL</sequence>
<dbReference type="Pfam" id="PF07059">
    <property type="entry name" value="EDR2_C"/>
    <property type="match status" value="1"/>
</dbReference>
<organism evidence="3 4">
    <name type="scientific">Chlamydomonas incerta</name>
    <dbReference type="NCBI Taxonomy" id="51695"/>
    <lineage>
        <taxon>Eukaryota</taxon>
        <taxon>Viridiplantae</taxon>
        <taxon>Chlorophyta</taxon>
        <taxon>core chlorophytes</taxon>
        <taxon>Chlorophyceae</taxon>
        <taxon>CS clade</taxon>
        <taxon>Chlamydomonadales</taxon>
        <taxon>Chlamydomonadaceae</taxon>
        <taxon>Chlamydomonas</taxon>
    </lineage>
</organism>
<keyword evidence="4" id="KW-1185">Reference proteome</keyword>
<comment type="caution">
    <text evidence="3">The sequence shown here is derived from an EMBL/GenBank/DDBJ whole genome shotgun (WGS) entry which is preliminary data.</text>
</comment>
<protein>
    <recommendedName>
        <fullName evidence="2">Protein ENHANCED DISEASE RESISTANCE 2 C-terminal domain-containing protein</fullName>
    </recommendedName>
</protein>
<proteinExistence type="predicted"/>
<evidence type="ECO:0000313" key="3">
    <source>
        <dbReference type="EMBL" id="KAG2443802.1"/>
    </source>
</evidence>
<evidence type="ECO:0000313" key="4">
    <source>
        <dbReference type="Proteomes" id="UP000650467"/>
    </source>
</evidence>
<dbReference type="PANTHER" id="PTHR31558:SF3">
    <property type="entry name" value="CW14 PROTEIN"/>
    <property type="match status" value="1"/>
</dbReference>
<feature type="compositionally biased region" description="Low complexity" evidence="1">
    <location>
        <begin position="78"/>
        <end position="96"/>
    </location>
</feature>
<evidence type="ECO:0000259" key="2">
    <source>
        <dbReference type="Pfam" id="PF07059"/>
    </source>
</evidence>
<feature type="region of interest" description="Disordered" evidence="1">
    <location>
        <begin position="1"/>
        <end position="30"/>
    </location>
</feature>
<name>A0A835WAI9_CHLIN</name>
<dbReference type="AlphaFoldDB" id="A0A835WAI9"/>
<feature type="compositionally biased region" description="Gly residues" evidence="1">
    <location>
        <begin position="97"/>
        <end position="112"/>
    </location>
</feature>
<dbReference type="OrthoDB" id="9970435at2759"/>
<evidence type="ECO:0000256" key="1">
    <source>
        <dbReference type="SAM" id="MobiDB-lite"/>
    </source>
</evidence>
<reference evidence="3" key="1">
    <citation type="journal article" date="2020" name="bioRxiv">
        <title>Comparative genomics of Chlamydomonas.</title>
        <authorList>
            <person name="Craig R.J."/>
            <person name="Hasan A.R."/>
            <person name="Ness R.W."/>
            <person name="Keightley P.D."/>
        </authorList>
    </citation>
    <scope>NUCLEOTIDE SEQUENCE</scope>
    <source>
        <strain evidence="3">SAG 7.73</strain>
    </source>
</reference>
<dbReference type="InterPro" id="IPR009769">
    <property type="entry name" value="EDR2_C"/>
</dbReference>
<dbReference type="Proteomes" id="UP000650467">
    <property type="component" value="Unassembled WGS sequence"/>
</dbReference>
<dbReference type="PANTHER" id="PTHR31558">
    <property type="entry name" value="CW14 PROTEIN"/>
    <property type="match status" value="1"/>
</dbReference>